<dbReference type="RefSeq" id="WP_014296006.1">
    <property type="nucleotide sequence ID" value="NC_016751.1"/>
</dbReference>
<evidence type="ECO:0000256" key="2">
    <source>
        <dbReference type="ARBA" id="ARBA00022475"/>
    </source>
</evidence>
<name>H2J576_MARPK</name>
<comment type="subcellular location">
    <subcellularLocation>
        <location evidence="1">Cell membrane</location>
        <topology evidence="1">Single-pass membrane protein</topology>
    </subcellularLocation>
</comment>
<keyword evidence="5 6" id="KW-0472">Membrane</keyword>
<feature type="transmembrane region" description="Helical" evidence="6">
    <location>
        <begin position="37"/>
        <end position="57"/>
    </location>
</feature>
<evidence type="ECO:0000259" key="7">
    <source>
        <dbReference type="Pfam" id="PF04024"/>
    </source>
</evidence>
<evidence type="ECO:0000256" key="4">
    <source>
        <dbReference type="ARBA" id="ARBA00022989"/>
    </source>
</evidence>
<dbReference type="STRING" id="443254.Marpi_0491"/>
<protein>
    <submittedName>
        <fullName evidence="8">Putative stress-responsive transcriptional regulator</fullName>
    </submittedName>
</protein>
<reference evidence="8 9" key="1">
    <citation type="journal article" date="2012" name="J. Bacteriol.">
        <title>Complete Genome Sequence of the Thermophilic, Piezophilic, Heterotrophic Bacterium Marinitoga piezophila KA3.</title>
        <authorList>
            <person name="Lucas S."/>
            <person name="Han J."/>
            <person name="Lapidus A."/>
            <person name="Cheng J.F."/>
            <person name="Goodwin L.A."/>
            <person name="Pitluck S."/>
            <person name="Peters L."/>
            <person name="Mikhailova N."/>
            <person name="Teshima H."/>
            <person name="Detter J.C."/>
            <person name="Han C."/>
            <person name="Tapia R."/>
            <person name="Land M."/>
            <person name="Hauser L."/>
            <person name="Kyrpides N.C."/>
            <person name="Ivanova N."/>
            <person name="Pagani I."/>
            <person name="Vannier P."/>
            <person name="Oger P."/>
            <person name="Bartlett D.H."/>
            <person name="Noll K.M."/>
            <person name="Woyke T."/>
            <person name="Jebbar M."/>
        </authorList>
    </citation>
    <scope>NUCLEOTIDE SEQUENCE [LARGE SCALE GENOMIC DNA]</scope>
    <source>
        <strain evidence="9">DSM 14283 / JCM 11233 / KA3</strain>
    </source>
</reference>
<keyword evidence="3 6" id="KW-0812">Transmembrane</keyword>
<feature type="transmembrane region" description="Helical" evidence="6">
    <location>
        <begin position="12"/>
        <end position="31"/>
    </location>
</feature>
<sequence length="137" mass="15783">MRKQLYRSRKDRVVAGVCGGIAEYFDISSIIVRLICIALFLSNGIGIWVYIIAWLIIPTEPLNNKFETETIEGKNYKKRNREMESIFIGSAFIIIGILQILYNFFPEIVHFSSALIAGIILVFLGIYLIYNEWGEKR</sequence>
<evidence type="ECO:0000256" key="5">
    <source>
        <dbReference type="ARBA" id="ARBA00023136"/>
    </source>
</evidence>
<reference evidence="9" key="2">
    <citation type="submission" date="2012-01" db="EMBL/GenBank/DDBJ databases">
        <title>Complete sequence of chromosome of Marinitoga piezophila KA3.</title>
        <authorList>
            <person name="Lucas S."/>
            <person name="Han J."/>
            <person name="Lapidus A."/>
            <person name="Cheng J.-F."/>
            <person name="Goodwin L."/>
            <person name="Pitluck S."/>
            <person name="Peters L."/>
            <person name="Mikhailova N."/>
            <person name="Teshima H."/>
            <person name="Detter J.C."/>
            <person name="Han C."/>
            <person name="Tapia R."/>
            <person name="Land M."/>
            <person name="Hauser L."/>
            <person name="Kyrpides N."/>
            <person name="Ivanova N."/>
            <person name="Pagani I."/>
            <person name="Jebbar M."/>
            <person name="Vannier P."/>
            <person name="Oger P."/>
            <person name="Cario A."/>
            <person name="Bartlett D."/>
            <person name="Noll K.M."/>
            <person name="Woyke T."/>
        </authorList>
    </citation>
    <scope>NUCLEOTIDE SEQUENCE [LARGE SCALE GENOMIC DNA]</scope>
    <source>
        <strain evidence="9">DSM 14283 / JCM 11233 / KA3</strain>
    </source>
</reference>
<keyword evidence="9" id="KW-1185">Reference proteome</keyword>
<dbReference type="HOGENOM" id="CLU_099432_0_1_0"/>
<dbReference type="PANTHER" id="PTHR33885:SF3">
    <property type="entry name" value="PHAGE SHOCK PROTEIN C"/>
    <property type="match status" value="1"/>
</dbReference>
<dbReference type="PANTHER" id="PTHR33885">
    <property type="entry name" value="PHAGE SHOCK PROTEIN C"/>
    <property type="match status" value="1"/>
</dbReference>
<feature type="domain" description="Phage shock protein PspC N-terminal" evidence="7">
    <location>
        <begin position="3"/>
        <end position="60"/>
    </location>
</feature>
<feature type="transmembrane region" description="Helical" evidence="6">
    <location>
        <begin position="86"/>
        <end position="105"/>
    </location>
</feature>
<accession>H2J576</accession>
<dbReference type="GO" id="GO:0005886">
    <property type="term" value="C:plasma membrane"/>
    <property type="evidence" value="ECO:0007669"/>
    <property type="project" value="UniProtKB-SubCell"/>
</dbReference>
<organism evidence="8 9">
    <name type="scientific">Marinitoga piezophila (strain DSM 14283 / JCM 11233 / KA3)</name>
    <dbReference type="NCBI Taxonomy" id="443254"/>
    <lineage>
        <taxon>Bacteria</taxon>
        <taxon>Thermotogati</taxon>
        <taxon>Thermotogota</taxon>
        <taxon>Thermotogae</taxon>
        <taxon>Petrotogales</taxon>
        <taxon>Petrotogaceae</taxon>
        <taxon>Marinitoga</taxon>
    </lineage>
</organism>
<dbReference type="Proteomes" id="UP000007161">
    <property type="component" value="Chromosome"/>
</dbReference>
<evidence type="ECO:0000313" key="9">
    <source>
        <dbReference type="Proteomes" id="UP000007161"/>
    </source>
</evidence>
<gene>
    <name evidence="8" type="ordered locus">Marpi_0491</name>
</gene>
<dbReference type="InterPro" id="IPR007168">
    <property type="entry name" value="Phageshock_PspC_N"/>
</dbReference>
<dbReference type="Pfam" id="PF04024">
    <property type="entry name" value="PspC"/>
    <property type="match status" value="1"/>
</dbReference>
<evidence type="ECO:0000256" key="1">
    <source>
        <dbReference type="ARBA" id="ARBA00004162"/>
    </source>
</evidence>
<dbReference type="EMBL" id="CP003257">
    <property type="protein sequence ID" value="AEX84934.1"/>
    <property type="molecule type" value="Genomic_DNA"/>
</dbReference>
<dbReference type="KEGG" id="mpz:Marpi_0491"/>
<keyword evidence="4 6" id="KW-1133">Transmembrane helix</keyword>
<dbReference type="AlphaFoldDB" id="H2J576"/>
<dbReference type="eggNOG" id="COG1983">
    <property type="taxonomic scope" value="Bacteria"/>
</dbReference>
<proteinExistence type="predicted"/>
<keyword evidence="2" id="KW-1003">Cell membrane</keyword>
<evidence type="ECO:0000313" key="8">
    <source>
        <dbReference type="EMBL" id="AEX84934.1"/>
    </source>
</evidence>
<dbReference type="InterPro" id="IPR052027">
    <property type="entry name" value="PspC"/>
</dbReference>
<evidence type="ECO:0000256" key="3">
    <source>
        <dbReference type="ARBA" id="ARBA00022692"/>
    </source>
</evidence>
<evidence type="ECO:0000256" key="6">
    <source>
        <dbReference type="SAM" id="Phobius"/>
    </source>
</evidence>
<feature type="transmembrane region" description="Helical" evidence="6">
    <location>
        <begin position="111"/>
        <end position="130"/>
    </location>
</feature>